<accession>A0ABM8QRS1</accession>
<dbReference type="Proteomes" id="UP000675880">
    <property type="component" value="Unassembled WGS sequence"/>
</dbReference>
<proteinExistence type="predicted"/>
<evidence type="ECO:0000313" key="1">
    <source>
        <dbReference type="EMBL" id="CAE6711738.1"/>
    </source>
</evidence>
<comment type="caution">
    <text evidence="1">The sequence shown here is derived from an EMBL/GenBank/DDBJ whole genome shotgun (WGS) entry which is preliminary data.</text>
</comment>
<name>A0ABM8QRS1_9BACT</name>
<dbReference type="EMBL" id="CAJNBJ010000001">
    <property type="protein sequence ID" value="CAE6711738.1"/>
    <property type="molecule type" value="Genomic_DNA"/>
</dbReference>
<gene>
    <name evidence="1" type="ORF">NSPZN2_11251</name>
</gene>
<keyword evidence="2" id="KW-1185">Reference proteome</keyword>
<reference evidence="1 2" key="1">
    <citation type="submission" date="2021-02" db="EMBL/GenBank/DDBJ databases">
        <authorList>
            <person name="Han P."/>
        </authorList>
    </citation>
    <scope>NUCLEOTIDE SEQUENCE [LARGE SCALE GENOMIC DNA]</scope>
    <source>
        <strain evidence="1">Candidatus Nitrospira sp. ZN2</strain>
    </source>
</reference>
<evidence type="ECO:0000313" key="2">
    <source>
        <dbReference type="Proteomes" id="UP000675880"/>
    </source>
</evidence>
<sequence length="55" mass="5849">MKSGERVKRSLVCTSSVGVLPAALLENPFEQPAMVLSFSLFLPLAGETSVFPAQP</sequence>
<protein>
    <submittedName>
        <fullName evidence="1">Uncharacterized protein</fullName>
    </submittedName>
</protein>
<organism evidence="1 2">
    <name type="scientific">Nitrospira defluvii</name>
    <dbReference type="NCBI Taxonomy" id="330214"/>
    <lineage>
        <taxon>Bacteria</taxon>
        <taxon>Pseudomonadati</taxon>
        <taxon>Nitrospirota</taxon>
        <taxon>Nitrospiria</taxon>
        <taxon>Nitrospirales</taxon>
        <taxon>Nitrospiraceae</taxon>
        <taxon>Nitrospira</taxon>
    </lineage>
</organism>